<dbReference type="Gene3D" id="3.10.290.10">
    <property type="entry name" value="RNA-binding S4 domain"/>
    <property type="match status" value="1"/>
</dbReference>
<dbReference type="EMBL" id="SOKJ01000301">
    <property type="protein sequence ID" value="TET09286.1"/>
    <property type="molecule type" value="Genomic_DNA"/>
</dbReference>
<dbReference type="HAMAP" id="MF_01306_B">
    <property type="entry name" value="Ribosomal_uS4_B"/>
    <property type="match status" value="1"/>
</dbReference>
<feature type="domain" description="RNA-binding S4" evidence="9">
    <location>
        <begin position="95"/>
        <end position="159"/>
    </location>
</feature>
<sequence length="206" mass="24555">MARDRESKCKRCRKLNIKLFLKGERCYTDKCGLQKKKSERFRGRRRPSQYGLQLREKQKVRWQYGVMESQFKKYYRMAEKSPNLTGEELLRLLERRLDNVVYRLGFSFSRPQARQLVNHGHFLINGRKVDISSYLVKEGDIVEVKKKSKKLPLIKEDLGASQKKKTFPEWLDIDKKTMRGTVRRFPLAEELDQEIDLSLIVGYYSR</sequence>
<dbReference type="SUPFAM" id="SSF55174">
    <property type="entry name" value="Alpha-L RNA-binding motif"/>
    <property type="match status" value="1"/>
</dbReference>
<dbReference type="GO" id="GO:0042274">
    <property type="term" value="P:ribosomal small subunit biogenesis"/>
    <property type="evidence" value="ECO:0007669"/>
    <property type="project" value="TreeGrafter"/>
</dbReference>
<dbReference type="SMART" id="SM00363">
    <property type="entry name" value="S4"/>
    <property type="match status" value="1"/>
</dbReference>
<dbReference type="CDD" id="cd00165">
    <property type="entry name" value="S4"/>
    <property type="match status" value="1"/>
</dbReference>
<dbReference type="GO" id="GO:0003735">
    <property type="term" value="F:structural constituent of ribosome"/>
    <property type="evidence" value="ECO:0007669"/>
    <property type="project" value="InterPro"/>
</dbReference>
<dbReference type="FunFam" id="3.10.290.10:FF:000001">
    <property type="entry name" value="30S ribosomal protein S4"/>
    <property type="match status" value="1"/>
</dbReference>
<evidence type="ECO:0000256" key="5">
    <source>
        <dbReference type="ARBA" id="ARBA00023274"/>
    </source>
</evidence>
<dbReference type="InterPro" id="IPR001912">
    <property type="entry name" value="Ribosomal_uS4_N"/>
</dbReference>
<keyword evidence="3 7" id="KW-0694">RNA-binding</keyword>
<evidence type="ECO:0000256" key="6">
    <source>
        <dbReference type="ARBA" id="ARBA00035254"/>
    </source>
</evidence>
<dbReference type="PANTHER" id="PTHR11831">
    <property type="entry name" value="30S 40S RIBOSOMAL PROTEIN"/>
    <property type="match status" value="1"/>
</dbReference>
<evidence type="ECO:0000256" key="8">
    <source>
        <dbReference type="RuleBase" id="RU003699"/>
    </source>
</evidence>
<dbReference type="GO" id="GO:0015935">
    <property type="term" value="C:small ribosomal subunit"/>
    <property type="evidence" value="ECO:0007669"/>
    <property type="project" value="InterPro"/>
</dbReference>
<dbReference type="NCBIfam" id="TIGR01017">
    <property type="entry name" value="rpsD_bact"/>
    <property type="match status" value="1"/>
</dbReference>
<evidence type="ECO:0000313" key="11">
    <source>
        <dbReference type="EMBL" id="TET09286.1"/>
    </source>
</evidence>
<dbReference type="PANTHER" id="PTHR11831:SF4">
    <property type="entry name" value="SMALL RIBOSOMAL SUBUNIT PROTEIN US4M"/>
    <property type="match status" value="1"/>
</dbReference>
<evidence type="ECO:0000256" key="3">
    <source>
        <dbReference type="ARBA" id="ARBA00022884"/>
    </source>
</evidence>
<reference evidence="11 12" key="1">
    <citation type="submission" date="2019-03" db="EMBL/GenBank/DDBJ databases">
        <title>Metabolic potential of uncultured bacteria and archaea associated with petroleum seepage in deep-sea sediments.</title>
        <authorList>
            <person name="Dong X."/>
            <person name="Hubert C."/>
        </authorList>
    </citation>
    <scope>NUCLEOTIDE SEQUENCE [LARGE SCALE GENOMIC DNA]</scope>
    <source>
        <strain evidence="11">E44_bin7</strain>
    </source>
</reference>
<dbReference type="InterPro" id="IPR036986">
    <property type="entry name" value="S4_RNA-bd_sf"/>
</dbReference>
<proteinExistence type="inferred from homology"/>
<comment type="similarity">
    <text evidence="1 7 8">Belongs to the universal ribosomal protein uS4 family.</text>
</comment>
<evidence type="ECO:0000313" key="12">
    <source>
        <dbReference type="Proteomes" id="UP000316360"/>
    </source>
</evidence>
<dbReference type="AlphaFoldDB" id="A0A523RUB3"/>
<dbReference type="InterPro" id="IPR005709">
    <property type="entry name" value="Ribosomal_uS4_bac-type"/>
</dbReference>
<dbReference type="GO" id="GO:0019843">
    <property type="term" value="F:rRNA binding"/>
    <property type="evidence" value="ECO:0007669"/>
    <property type="project" value="UniProtKB-UniRule"/>
</dbReference>
<dbReference type="Pfam" id="PF01479">
    <property type="entry name" value="S4"/>
    <property type="match status" value="1"/>
</dbReference>
<protein>
    <recommendedName>
        <fullName evidence="6 7">Small ribosomal subunit protein uS4</fullName>
    </recommendedName>
</protein>
<dbReference type="GO" id="GO:0006412">
    <property type="term" value="P:translation"/>
    <property type="evidence" value="ECO:0007669"/>
    <property type="project" value="UniProtKB-UniRule"/>
</dbReference>
<evidence type="ECO:0000259" key="9">
    <source>
        <dbReference type="SMART" id="SM00363"/>
    </source>
</evidence>
<evidence type="ECO:0000256" key="1">
    <source>
        <dbReference type="ARBA" id="ARBA00007465"/>
    </source>
</evidence>
<comment type="subunit">
    <text evidence="7">Part of the 30S ribosomal subunit. Contacts protein S5. The interaction surface between S4 and S5 is involved in control of translational fidelity.</text>
</comment>
<dbReference type="InterPro" id="IPR002942">
    <property type="entry name" value="S4_RNA-bd"/>
</dbReference>
<evidence type="ECO:0000256" key="2">
    <source>
        <dbReference type="ARBA" id="ARBA00022730"/>
    </source>
</evidence>
<dbReference type="SMART" id="SM01390">
    <property type="entry name" value="Ribosomal_S4"/>
    <property type="match status" value="1"/>
</dbReference>
<dbReference type="NCBIfam" id="NF003717">
    <property type="entry name" value="PRK05327.1"/>
    <property type="match status" value="1"/>
</dbReference>
<comment type="function">
    <text evidence="7">With S5 and S12 plays an important role in translational accuracy.</text>
</comment>
<keyword evidence="5 7" id="KW-0687">Ribonucleoprotein</keyword>
<evidence type="ECO:0000259" key="10">
    <source>
        <dbReference type="SMART" id="SM01390"/>
    </source>
</evidence>
<keyword evidence="4 7" id="KW-0689">Ribosomal protein</keyword>
<dbReference type="PROSITE" id="PS00632">
    <property type="entry name" value="RIBOSOMAL_S4"/>
    <property type="match status" value="1"/>
</dbReference>
<evidence type="ECO:0000256" key="7">
    <source>
        <dbReference type="HAMAP-Rule" id="MF_01306"/>
    </source>
</evidence>
<name>A0A523RUB3_UNCAE</name>
<evidence type="ECO:0000256" key="4">
    <source>
        <dbReference type="ARBA" id="ARBA00022980"/>
    </source>
</evidence>
<dbReference type="InterPro" id="IPR018079">
    <property type="entry name" value="Ribosomal_uS4_CS"/>
</dbReference>
<gene>
    <name evidence="7 11" type="primary">rpsD</name>
    <name evidence="11" type="ORF">E3J84_05300</name>
</gene>
<dbReference type="InterPro" id="IPR022801">
    <property type="entry name" value="Ribosomal_uS4"/>
</dbReference>
<comment type="function">
    <text evidence="7">One of the primary rRNA binding proteins, it binds directly to 16S rRNA where it nucleates assembly of the body of the 30S subunit.</text>
</comment>
<dbReference type="Gene3D" id="1.10.1050.10">
    <property type="entry name" value="Ribosomal Protein S4 Delta 41, Chain A, domain 1"/>
    <property type="match status" value="1"/>
</dbReference>
<organism evidence="11 12">
    <name type="scientific">Aerophobetes bacterium</name>
    <dbReference type="NCBI Taxonomy" id="2030807"/>
    <lineage>
        <taxon>Bacteria</taxon>
        <taxon>Candidatus Aerophobota</taxon>
    </lineage>
</organism>
<comment type="caution">
    <text evidence="11">The sequence shown here is derived from an EMBL/GenBank/DDBJ whole genome shotgun (WGS) entry which is preliminary data.</text>
</comment>
<feature type="domain" description="Small ribosomal subunit protein uS4 N-terminal" evidence="10">
    <location>
        <begin position="3"/>
        <end position="94"/>
    </location>
</feature>
<dbReference type="PROSITE" id="PS50889">
    <property type="entry name" value="S4"/>
    <property type="match status" value="1"/>
</dbReference>
<keyword evidence="2 7" id="KW-0699">rRNA-binding</keyword>
<dbReference type="Pfam" id="PF00163">
    <property type="entry name" value="Ribosomal_S4"/>
    <property type="match status" value="1"/>
</dbReference>
<accession>A0A523RUB3</accession>
<dbReference type="Proteomes" id="UP000316360">
    <property type="component" value="Unassembled WGS sequence"/>
</dbReference>